<dbReference type="SUPFAM" id="SSF54909">
    <property type="entry name" value="Dimeric alpha+beta barrel"/>
    <property type="match status" value="2"/>
</dbReference>
<evidence type="ECO:0000256" key="1">
    <source>
        <dbReference type="ARBA" id="ARBA00005291"/>
    </source>
</evidence>
<dbReference type="Pfam" id="PF07978">
    <property type="entry name" value="NIPSNAP"/>
    <property type="match status" value="1"/>
</dbReference>
<dbReference type="PANTHER" id="PTHR21017:SF19">
    <property type="entry name" value="PROTEIN NIPSNAP HOMOLOG 3B"/>
    <property type="match status" value="1"/>
</dbReference>
<dbReference type="PANTHER" id="PTHR21017">
    <property type="entry name" value="NIPSNAP-RELATED"/>
    <property type="match status" value="1"/>
</dbReference>
<accession>A0AAV4WI78</accession>
<name>A0AAV4WI78_CAEEX</name>
<sequence length="284" mass="33282">MELTDPFEIPTTSVRHDFFHSFRIYRGNIMPKISSFKILKCTKEKFIYSTLYTPAKSADGARLHLNNKETQKIFEIRTYTVRPKDYKEYIRFTEDNFHLRIKHSKLFGFWITELGALNEIVHIWEYDNHEHRAKVRDALARDVEWQTNYKNKVSAMWISQTNATMTLLPWSLITLPNKSGVYELQIFNMNSHTDIWDGRLKAAMELSSLKLKSANSVLVACFTSIFGPHNTVYALWQHENFDKFAFSRLQLLSEPNRSILHAFYHEVLTGYSKGLLPHKASPLQ</sequence>
<proteinExistence type="inferred from homology"/>
<evidence type="ECO:0000313" key="3">
    <source>
        <dbReference type="EMBL" id="GIY82422.1"/>
    </source>
</evidence>
<gene>
    <name evidence="3" type="primary">NIPSNAP3A</name>
    <name evidence="3" type="ORF">CEXT_242021</name>
</gene>
<dbReference type="Gene3D" id="3.30.70.100">
    <property type="match status" value="2"/>
</dbReference>
<reference evidence="3 4" key="1">
    <citation type="submission" date="2021-06" db="EMBL/GenBank/DDBJ databases">
        <title>Caerostris extrusa draft genome.</title>
        <authorList>
            <person name="Kono N."/>
            <person name="Arakawa K."/>
        </authorList>
    </citation>
    <scope>NUCLEOTIDE SEQUENCE [LARGE SCALE GENOMIC DNA]</scope>
</reference>
<keyword evidence="4" id="KW-1185">Reference proteome</keyword>
<dbReference type="InterPro" id="IPR011008">
    <property type="entry name" value="Dimeric_a/b-barrel"/>
</dbReference>
<dbReference type="Proteomes" id="UP001054945">
    <property type="component" value="Unassembled WGS sequence"/>
</dbReference>
<dbReference type="InterPro" id="IPR051557">
    <property type="entry name" value="NipSnap_domain"/>
</dbReference>
<evidence type="ECO:0000313" key="4">
    <source>
        <dbReference type="Proteomes" id="UP001054945"/>
    </source>
</evidence>
<comment type="similarity">
    <text evidence="1">Belongs to the NipSnap family.</text>
</comment>
<dbReference type="GO" id="GO:0000423">
    <property type="term" value="P:mitophagy"/>
    <property type="evidence" value="ECO:0007669"/>
    <property type="project" value="UniProtKB-ARBA"/>
</dbReference>
<comment type="caution">
    <text evidence="3">The sequence shown here is derived from an EMBL/GenBank/DDBJ whole genome shotgun (WGS) entry which is preliminary data.</text>
</comment>
<evidence type="ECO:0000259" key="2">
    <source>
        <dbReference type="Pfam" id="PF07978"/>
    </source>
</evidence>
<dbReference type="AlphaFoldDB" id="A0AAV4WI78"/>
<organism evidence="3 4">
    <name type="scientific">Caerostris extrusa</name>
    <name type="common">Bark spider</name>
    <name type="synonym">Caerostris bankana</name>
    <dbReference type="NCBI Taxonomy" id="172846"/>
    <lineage>
        <taxon>Eukaryota</taxon>
        <taxon>Metazoa</taxon>
        <taxon>Ecdysozoa</taxon>
        <taxon>Arthropoda</taxon>
        <taxon>Chelicerata</taxon>
        <taxon>Arachnida</taxon>
        <taxon>Araneae</taxon>
        <taxon>Araneomorphae</taxon>
        <taxon>Entelegynae</taxon>
        <taxon>Araneoidea</taxon>
        <taxon>Araneidae</taxon>
        <taxon>Caerostris</taxon>
    </lineage>
</organism>
<feature type="domain" description="NIPSNAP" evidence="2">
    <location>
        <begin position="74"/>
        <end position="171"/>
    </location>
</feature>
<protein>
    <submittedName>
        <fullName evidence="3">Protein NipSnap 3A</fullName>
    </submittedName>
</protein>
<dbReference type="GO" id="GO:0005739">
    <property type="term" value="C:mitochondrion"/>
    <property type="evidence" value="ECO:0007669"/>
    <property type="project" value="TreeGrafter"/>
</dbReference>
<dbReference type="EMBL" id="BPLR01016247">
    <property type="protein sequence ID" value="GIY82422.1"/>
    <property type="molecule type" value="Genomic_DNA"/>
</dbReference>
<dbReference type="InterPro" id="IPR012577">
    <property type="entry name" value="NIPSNAP"/>
</dbReference>